<evidence type="ECO:0000259" key="4">
    <source>
        <dbReference type="Pfam" id="PF00890"/>
    </source>
</evidence>
<evidence type="ECO:0000256" key="2">
    <source>
        <dbReference type="ARBA" id="ARBA00022643"/>
    </source>
</evidence>
<dbReference type="GO" id="GO:0009331">
    <property type="term" value="C:glycerol-3-phosphate dehydrogenase (FAD) complex"/>
    <property type="evidence" value="ECO:0007669"/>
    <property type="project" value="InterPro"/>
</dbReference>
<dbReference type="AlphaFoldDB" id="A0A1G9W278"/>
<dbReference type="EMBL" id="FNHL01000003">
    <property type="protein sequence ID" value="SDM78629.1"/>
    <property type="molecule type" value="Genomic_DNA"/>
</dbReference>
<dbReference type="Gene3D" id="3.50.50.60">
    <property type="entry name" value="FAD/NAD(P)-binding domain"/>
    <property type="match status" value="2"/>
</dbReference>
<dbReference type="NCBIfam" id="TIGR03378">
    <property type="entry name" value="glycerol3P_GlpB"/>
    <property type="match status" value="1"/>
</dbReference>
<protein>
    <submittedName>
        <fullName evidence="5">Glycerol-3-phosphate dehydrogenase subunit B</fullName>
    </submittedName>
</protein>
<dbReference type="Pfam" id="PF00890">
    <property type="entry name" value="FAD_binding_2"/>
    <property type="match status" value="1"/>
</dbReference>
<dbReference type="InterPro" id="IPR036188">
    <property type="entry name" value="FAD/NAD-bd_sf"/>
</dbReference>
<evidence type="ECO:0000313" key="5">
    <source>
        <dbReference type="EMBL" id="SDM78629.1"/>
    </source>
</evidence>
<organism evidence="5 6">
    <name type="scientific">Halogranum gelatinilyticum</name>
    <dbReference type="NCBI Taxonomy" id="660521"/>
    <lineage>
        <taxon>Archaea</taxon>
        <taxon>Methanobacteriati</taxon>
        <taxon>Methanobacteriota</taxon>
        <taxon>Stenosarchaea group</taxon>
        <taxon>Halobacteria</taxon>
        <taxon>Halobacteriales</taxon>
        <taxon>Haloferacaceae</taxon>
    </lineage>
</organism>
<reference evidence="6" key="1">
    <citation type="submission" date="2016-10" db="EMBL/GenBank/DDBJ databases">
        <authorList>
            <person name="Varghese N."/>
            <person name="Submissions S."/>
        </authorList>
    </citation>
    <scope>NUCLEOTIDE SEQUENCE [LARGE SCALE GENOMIC DNA]</scope>
    <source>
        <strain evidence="6">CGMCC 1.10119</strain>
    </source>
</reference>
<evidence type="ECO:0000256" key="1">
    <source>
        <dbReference type="ARBA" id="ARBA00022630"/>
    </source>
</evidence>
<keyword evidence="1" id="KW-0285">Flavoprotein</keyword>
<dbReference type="STRING" id="660521.SAMN04487949_2592"/>
<dbReference type="InterPro" id="IPR009158">
    <property type="entry name" value="G3P_DH_GlpB_su"/>
</dbReference>
<dbReference type="PANTHER" id="PTHR43400:SF11">
    <property type="entry name" value="ANAEROBIC GLYCEROL-3-PHOSPHATE DEHYDROGENASE SUBUNIT B"/>
    <property type="match status" value="1"/>
</dbReference>
<evidence type="ECO:0000313" key="6">
    <source>
        <dbReference type="Proteomes" id="UP000199451"/>
    </source>
</evidence>
<keyword evidence="3" id="KW-0560">Oxidoreductase</keyword>
<sequence length="435" mass="45855">MAARPRTAETREATVPISEDVVVVGGGIAGASAALSAAETGASVRLVTYKKSTMRFASGLIDILGYTPDGDGPVADPYDALGELPDNHPYSIVGEDAVREAFAMFDEVAGDLYLGGHTDTNALLPTHGGTVKPTARYPKTARHGLASDDRDMLLVGFESLPDFDAPLAADHMGAAGVPFDVDGVTVEFPERFRADAKVTRFAKALDNDEKSVRRRLAKTVESHLDGAERVGFPALLGDVKNEEVRESLSEMLGVDVFEVPMGPPSLAGLRLEDALFDALDEAGVRISAGNPAVGYETDESGERITTVLVDQKGRETPYHAEQVVLATGGLVGKGIESSREAVEEPIFGCHIPHSEDRYDWFDLDAFGDHPFAKFGVVPDDELRPTDAEGNVEFANLRAAGGIVGGADFAAEKSGSGISLATGLVAGRNAGTEATQ</sequence>
<feature type="domain" description="FAD-dependent oxidoreductase 2 FAD-binding" evidence="4">
    <location>
        <begin position="20"/>
        <end position="417"/>
    </location>
</feature>
<proteinExistence type="predicted"/>
<dbReference type="InterPro" id="IPR003953">
    <property type="entry name" value="FAD-dep_OxRdtase_2_FAD-bd"/>
</dbReference>
<keyword evidence="2" id="KW-0288">FMN</keyword>
<gene>
    <name evidence="5" type="ORF">SAMN04487949_2592</name>
</gene>
<dbReference type="NCBIfam" id="NF003722">
    <property type="entry name" value="PRK05329.1-5"/>
    <property type="match status" value="1"/>
</dbReference>
<dbReference type="InterPro" id="IPR050315">
    <property type="entry name" value="FAD-oxidoreductase_2"/>
</dbReference>
<dbReference type="GO" id="GO:0004368">
    <property type="term" value="F:glycerol-3-phosphate dehydrogenase (quinone) activity"/>
    <property type="evidence" value="ECO:0007669"/>
    <property type="project" value="InterPro"/>
</dbReference>
<name>A0A1G9W278_9EURY</name>
<dbReference type="PIRSF" id="PIRSF000141">
    <property type="entry name" value="Anaerobic_G3P_dh"/>
    <property type="match status" value="1"/>
</dbReference>
<accession>A0A1G9W278</accession>
<dbReference type="SUPFAM" id="SSF51905">
    <property type="entry name" value="FAD/NAD(P)-binding domain"/>
    <property type="match status" value="1"/>
</dbReference>
<evidence type="ECO:0000256" key="3">
    <source>
        <dbReference type="ARBA" id="ARBA00023002"/>
    </source>
</evidence>
<dbReference type="Proteomes" id="UP000199451">
    <property type="component" value="Unassembled WGS sequence"/>
</dbReference>
<dbReference type="PANTHER" id="PTHR43400">
    <property type="entry name" value="FUMARATE REDUCTASE"/>
    <property type="match status" value="1"/>
</dbReference>
<keyword evidence="6" id="KW-1185">Reference proteome</keyword>